<organism evidence="5 6">
    <name type="scientific">Tangfeifania diversioriginum</name>
    <dbReference type="NCBI Taxonomy" id="1168035"/>
    <lineage>
        <taxon>Bacteria</taxon>
        <taxon>Pseudomonadati</taxon>
        <taxon>Bacteroidota</taxon>
        <taxon>Bacteroidia</taxon>
        <taxon>Marinilabiliales</taxon>
        <taxon>Prolixibacteraceae</taxon>
        <taxon>Tangfeifania</taxon>
    </lineage>
</organism>
<dbReference type="OrthoDB" id="9765065at2"/>
<feature type="domain" description="Sulfatase N-terminal" evidence="4">
    <location>
        <begin position="32"/>
        <end position="372"/>
    </location>
</feature>
<dbReference type="Proteomes" id="UP000184050">
    <property type="component" value="Unassembled WGS sequence"/>
</dbReference>
<sequence length="484" mass="54598">MKKSIILLAIAIALIFTSCQNQSKEETTPAKPNIVYILADDLGYGDLSCYGQTHFETPNIDNLAENGMKFTQHYSGSTVCAPSRSSLMTGKHTGHTFIRGNKEWQPEGQYPLEAEAVTMAETLQDAGYVTGAFGKWGLGYPGSEGDPNNQGFDEFYGYNCQRIGHHYYPYHMWHNQEKVMLEGNSGTQSGTYGPEIIQEHAMKFLENNKDKPFFMYYPSIIPHAELYAPEEYMEKYRGKFEPEKIYEGVDAGEEGFRNGAYGSQPESHAAFAAMVDYLDMQVGEIIAKLKELGVYENTLIIFTSDNGPHMEGGADPDYFDSNGPLKGYKRDLYEGGIRVPMIAVWNGKIVAGSQTDHISAFWDLFPTVTEISGASVPEDINGISFLPTLLGNEEEQKEHEYMYWEFHERGGRQAVRKDNWKLVKYNVLDPEKTTTELYNLETDLGEQNNVAEQHPEIVKELSEIMKNARIESEVFTFDATGYLQ</sequence>
<gene>
    <name evidence="5" type="ORF">SAMN05444280_108148</name>
</gene>
<keyword evidence="6" id="KW-1185">Reference proteome</keyword>
<keyword evidence="2" id="KW-0378">Hydrolase</keyword>
<proteinExistence type="inferred from homology"/>
<dbReference type="InterPro" id="IPR000917">
    <property type="entry name" value="Sulfatase_N"/>
</dbReference>
<accession>A0A1M6FF58</accession>
<evidence type="ECO:0000259" key="4">
    <source>
        <dbReference type="Pfam" id="PF00884"/>
    </source>
</evidence>
<feature type="chain" id="PRO_5012635645" evidence="3">
    <location>
        <begin position="24"/>
        <end position="484"/>
    </location>
</feature>
<dbReference type="Gene3D" id="3.30.1120.10">
    <property type="match status" value="1"/>
</dbReference>
<dbReference type="InterPro" id="IPR017850">
    <property type="entry name" value="Alkaline_phosphatase_core_sf"/>
</dbReference>
<dbReference type="InterPro" id="IPR050738">
    <property type="entry name" value="Sulfatase"/>
</dbReference>
<dbReference type="EMBL" id="FQZE01000008">
    <property type="protein sequence ID" value="SHI96364.1"/>
    <property type="molecule type" value="Genomic_DNA"/>
</dbReference>
<dbReference type="AlphaFoldDB" id="A0A1M6FF58"/>
<dbReference type="Pfam" id="PF00884">
    <property type="entry name" value="Sulfatase"/>
    <property type="match status" value="1"/>
</dbReference>
<keyword evidence="3" id="KW-0732">Signal</keyword>
<dbReference type="CDD" id="cd16145">
    <property type="entry name" value="ARS_like"/>
    <property type="match status" value="1"/>
</dbReference>
<evidence type="ECO:0000256" key="1">
    <source>
        <dbReference type="ARBA" id="ARBA00008779"/>
    </source>
</evidence>
<dbReference type="PANTHER" id="PTHR42693">
    <property type="entry name" value="ARYLSULFATASE FAMILY MEMBER"/>
    <property type="match status" value="1"/>
</dbReference>
<dbReference type="STRING" id="1168035.SAMN05444280_108148"/>
<feature type="signal peptide" evidence="3">
    <location>
        <begin position="1"/>
        <end position="23"/>
    </location>
</feature>
<protein>
    <submittedName>
        <fullName evidence="5">Arylsulfatase A</fullName>
    </submittedName>
</protein>
<dbReference type="SUPFAM" id="SSF53649">
    <property type="entry name" value="Alkaline phosphatase-like"/>
    <property type="match status" value="1"/>
</dbReference>
<dbReference type="Gene3D" id="3.40.720.10">
    <property type="entry name" value="Alkaline Phosphatase, subunit A"/>
    <property type="match status" value="1"/>
</dbReference>
<evidence type="ECO:0000313" key="6">
    <source>
        <dbReference type="Proteomes" id="UP000184050"/>
    </source>
</evidence>
<dbReference type="RefSeq" id="WP_073167904.1">
    <property type="nucleotide sequence ID" value="NZ_FQZE01000008.1"/>
</dbReference>
<dbReference type="GO" id="GO:0004065">
    <property type="term" value="F:arylsulfatase activity"/>
    <property type="evidence" value="ECO:0007669"/>
    <property type="project" value="TreeGrafter"/>
</dbReference>
<comment type="similarity">
    <text evidence="1">Belongs to the sulfatase family.</text>
</comment>
<name>A0A1M6FF58_9BACT</name>
<evidence type="ECO:0000256" key="3">
    <source>
        <dbReference type="SAM" id="SignalP"/>
    </source>
</evidence>
<dbReference type="PROSITE" id="PS51257">
    <property type="entry name" value="PROKAR_LIPOPROTEIN"/>
    <property type="match status" value="1"/>
</dbReference>
<evidence type="ECO:0000313" key="5">
    <source>
        <dbReference type="EMBL" id="SHI96364.1"/>
    </source>
</evidence>
<reference evidence="5 6" key="1">
    <citation type="submission" date="2016-11" db="EMBL/GenBank/DDBJ databases">
        <authorList>
            <person name="Jaros S."/>
            <person name="Januszkiewicz K."/>
            <person name="Wedrychowicz H."/>
        </authorList>
    </citation>
    <scope>NUCLEOTIDE SEQUENCE [LARGE SCALE GENOMIC DNA]</scope>
    <source>
        <strain evidence="5 6">DSM 27063</strain>
    </source>
</reference>
<dbReference type="PANTHER" id="PTHR42693:SF53">
    <property type="entry name" value="ENDO-4-O-SULFATASE"/>
    <property type="match status" value="1"/>
</dbReference>
<evidence type="ECO:0000256" key="2">
    <source>
        <dbReference type="ARBA" id="ARBA00022801"/>
    </source>
</evidence>